<dbReference type="Proteomes" id="UP000715095">
    <property type="component" value="Unassembled WGS sequence"/>
</dbReference>
<comment type="caution">
    <text evidence="1">The sequence shown here is derived from an EMBL/GenBank/DDBJ whole genome shotgun (WGS) entry which is preliminary data.</text>
</comment>
<gene>
    <name evidence="1" type="ORF">H6A60_07075</name>
</gene>
<name>A0ABS2DSH5_9BURK</name>
<keyword evidence="2" id="KW-1185">Reference proteome</keyword>
<accession>A0ABS2DSH5</accession>
<dbReference type="RefSeq" id="WP_205102752.1">
    <property type="nucleotide sequence ID" value="NZ_JACJJC010000009.1"/>
</dbReference>
<protein>
    <submittedName>
        <fullName evidence="1">Uncharacterized protein</fullName>
    </submittedName>
</protein>
<sequence length="60" mass="7141">MRPLMQRHTPSEDVEKALVTRRKGIETMMDFYEVTIERLTGECRNESYEAFFGRKCVEPK</sequence>
<proteinExistence type="predicted"/>
<dbReference type="EMBL" id="JACJJC010000009">
    <property type="protein sequence ID" value="MBM6704244.1"/>
    <property type="molecule type" value="Genomic_DNA"/>
</dbReference>
<evidence type="ECO:0000313" key="1">
    <source>
        <dbReference type="EMBL" id="MBM6704244.1"/>
    </source>
</evidence>
<organism evidence="1 2">
    <name type="scientific">Sutterella massiliensis</name>
    <dbReference type="NCBI Taxonomy" id="1816689"/>
    <lineage>
        <taxon>Bacteria</taxon>
        <taxon>Pseudomonadati</taxon>
        <taxon>Pseudomonadota</taxon>
        <taxon>Betaproteobacteria</taxon>
        <taxon>Burkholderiales</taxon>
        <taxon>Sutterellaceae</taxon>
        <taxon>Sutterella</taxon>
    </lineage>
</organism>
<reference evidence="1 2" key="1">
    <citation type="journal article" date="2021" name="Sci. Rep.">
        <title>The distribution of antibiotic resistance genes in chicken gut microbiota commensals.</title>
        <authorList>
            <person name="Juricova H."/>
            <person name="Matiasovicova J."/>
            <person name="Kubasova T."/>
            <person name="Cejkova D."/>
            <person name="Rychlik I."/>
        </authorList>
    </citation>
    <scope>NUCLEOTIDE SEQUENCE [LARGE SCALE GENOMIC DNA]</scope>
    <source>
        <strain evidence="1 2">An829</strain>
    </source>
</reference>
<evidence type="ECO:0000313" key="2">
    <source>
        <dbReference type="Proteomes" id="UP000715095"/>
    </source>
</evidence>